<dbReference type="EMBL" id="QKYV01000001">
    <property type="protein sequence ID" value="PZW43974.1"/>
    <property type="molecule type" value="Genomic_DNA"/>
</dbReference>
<organism evidence="1 2">
    <name type="scientific">Mesonia algae</name>
    <dbReference type="NCBI Taxonomy" id="213248"/>
    <lineage>
        <taxon>Bacteria</taxon>
        <taxon>Pseudomonadati</taxon>
        <taxon>Bacteroidota</taxon>
        <taxon>Flavobacteriia</taxon>
        <taxon>Flavobacteriales</taxon>
        <taxon>Flavobacteriaceae</taxon>
        <taxon>Mesonia</taxon>
    </lineage>
</organism>
<dbReference type="InterPro" id="IPR011990">
    <property type="entry name" value="TPR-like_helical_dom_sf"/>
</dbReference>
<protein>
    <recommendedName>
        <fullName evidence="3">Esterase</fullName>
    </recommendedName>
</protein>
<accession>A0A2W7IB96</accession>
<reference evidence="1 2" key="1">
    <citation type="submission" date="2018-06" db="EMBL/GenBank/DDBJ databases">
        <title>Genomic Encyclopedia of Archaeal and Bacterial Type Strains, Phase II (KMG-II): from individual species to whole genera.</title>
        <authorList>
            <person name="Goeker M."/>
        </authorList>
    </citation>
    <scope>NUCLEOTIDE SEQUENCE [LARGE SCALE GENOMIC DNA]</scope>
    <source>
        <strain evidence="1 2">DSM 15361</strain>
    </source>
</reference>
<dbReference type="AlphaFoldDB" id="A0A2W7IB96"/>
<evidence type="ECO:0000313" key="1">
    <source>
        <dbReference type="EMBL" id="PZW43974.1"/>
    </source>
</evidence>
<proteinExistence type="predicted"/>
<comment type="caution">
    <text evidence="1">The sequence shown here is derived from an EMBL/GenBank/DDBJ whole genome shotgun (WGS) entry which is preliminary data.</text>
</comment>
<dbReference type="InterPro" id="IPR050583">
    <property type="entry name" value="Mycobacterial_A85_antigen"/>
</dbReference>
<dbReference type="PANTHER" id="PTHR48098">
    <property type="entry name" value="ENTEROCHELIN ESTERASE-RELATED"/>
    <property type="match status" value="1"/>
</dbReference>
<evidence type="ECO:0008006" key="3">
    <source>
        <dbReference type="Google" id="ProtNLM"/>
    </source>
</evidence>
<keyword evidence="2" id="KW-1185">Reference proteome</keyword>
<dbReference type="Gene3D" id="3.40.50.1820">
    <property type="entry name" value="alpha/beta hydrolase"/>
    <property type="match status" value="1"/>
</dbReference>
<gene>
    <name evidence="1" type="ORF">LX95_00303</name>
</gene>
<dbReference type="Pfam" id="PF00756">
    <property type="entry name" value="Esterase"/>
    <property type="match status" value="1"/>
</dbReference>
<dbReference type="PANTHER" id="PTHR48098:SF6">
    <property type="entry name" value="FERRI-BACILLIBACTIN ESTERASE BESA"/>
    <property type="match status" value="1"/>
</dbReference>
<dbReference type="RefSeq" id="WP_111539652.1">
    <property type="nucleotide sequence ID" value="NZ_QKYV01000001.1"/>
</dbReference>
<name>A0A2W7IB96_9FLAO</name>
<dbReference type="InterPro" id="IPR029058">
    <property type="entry name" value="AB_hydrolase_fold"/>
</dbReference>
<dbReference type="SUPFAM" id="SSF53474">
    <property type="entry name" value="alpha/beta-Hydrolases"/>
    <property type="match status" value="1"/>
</dbReference>
<evidence type="ECO:0000313" key="2">
    <source>
        <dbReference type="Proteomes" id="UP000249542"/>
    </source>
</evidence>
<dbReference type="Proteomes" id="UP000249542">
    <property type="component" value="Unassembled WGS sequence"/>
</dbReference>
<dbReference type="InterPro" id="IPR000801">
    <property type="entry name" value="Esterase-like"/>
</dbReference>
<sequence>MKKTILLLCSLIASSQLGFSQVEYKVLESEKLQTKRQLKIQLPRNYKSNVKKSYPLVLVFDGDYLFEPVAGNVDYYSYWEDMPEALVVGINQSKTRMDDTKYDLENYLPVDQGADFFEFIGEELLPLLEKNYRISNFRIVVGHDLTANLMNYYLLKENPIFDGYINLSADYTDVIKNNLPGILSKSKEKIWYYIATGTDDADLLKESNLQMINSLKEIENEKLYFYDDNFEEATHYSLVGRAIPKAIEDIFSVYRPITSKDYQEKVLKTKGTFYNYLVDKYEVIQKLYELDIKIRVSDFMTISSAIEKKKEFEQYEDLGKLAQKEHPESMIGSYFLARYNEELGKPKRALKEYQEAFSLNEASYLTKDMMIEKINSLKADLGL</sequence>
<dbReference type="Gene3D" id="1.25.40.10">
    <property type="entry name" value="Tetratricopeptide repeat domain"/>
    <property type="match status" value="1"/>
</dbReference>